<dbReference type="InterPro" id="IPR002698">
    <property type="entry name" value="FTHF_cligase"/>
</dbReference>
<dbReference type="EMBL" id="JAPTHD010000001">
    <property type="protein sequence ID" value="MDV5822310.1"/>
    <property type="molecule type" value="Genomic_DNA"/>
</dbReference>
<keyword evidence="6" id="KW-1185">Reference proteome</keyword>
<dbReference type="EC" id="6.3.3.2" evidence="4"/>
<dbReference type="PANTHER" id="PTHR23407">
    <property type="entry name" value="ATPASE INHIBITOR/5-FORMYLTETRAHYDROFOLATE CYCLO-LIGASE"/>
    <property type="match status" value="1"/>
</dbReference>
<evidence type="ECO:0000256" key="1">
    <source>
        <dbReference type="ARBA" id="ARBA00010638"/>
    </source>
</evidence>
<dbReference type="SUPFAM" id="SSF100950">
    <property type="entry name" value="NagB/RpiA/CoA transferase-like"/>
    <property type="match status" value="1"/>
</dbReference>
<accession>A0ABU3ZS88</accession>
<comment type="catalytic activity">
    <reaction evidence="4">
        <text>(6S)-5-formyl-5,6,7,8-tetrahydrofolate + ATP = (6R)-5,10-methenyltetrahydrofolate + ADP + phosphate</text>
        <dbReference type="Rhea" id="RHEA:10488"/>
        <dbReference type="ChEBI" id="CHEBI:30616"/>
        <dbReference type="ChEBI" id="CHEBI:43474"/>
        <dbReference type="ChEBI" id="CHEBI:57455"/>
        <dbReference type="ChEBI" id="CHEBI:57457"/>
        <dbReference type="ChEBI" id="CHEBI:456216"/>
        <dbReference type="EC" id="6.3.3.2"/>
    </reaction>
</comment>
<proteinExistence type="inferred from homology"/>
<dbReference type="Proteomes" id="UP001185984">
    <property type="component" value="Unassembled WGS sequence"/>
</dbReference>
<keyword evidence="4" id="KW-0479">Metal-binding</keyword>
<keyword evidence="3 4" id="KW-0067">ATP-binding</keyword>
<dbReference type="GO" id="GO:0030272">
    <property type="term" value="F:5-formyltetrahydrofolate cyclo-ligase activity"/>
    <property type="evidence" value="ECO:0007669"/>
    <property type="project" value="UniProtKB-EC"/>
</dbReference>
<name>A0ABU3ZS88_9SPHN</name>
<evidence type="ECO:0000256" key="3">
    <source>
        <dbReference type="ARBA" id="ARBA00022840"/>
    </source>
</evidence>
<comment type="caution">
    <text evidence="5">The sequence shown here is derived from an EMBL/GenBank/DDBJ whole genome shotgun (WGS) entry which is preliminary data.</text>
</comment>
<gene>
    <name evidence="5" type="ORF">O0R41_01665</name>
</gene>
<organism evidence="5 6">
    <name type="scientific">Sphingobium naphthae</name>
    <dbReference type="NCBI Taxonomy" id="1886786"/>
    <lineage>
        <taxon>Bacteria</taxon>
        <taxon>Pseudomonadati</taxon>
        <taxon>Pseudomonadota</taxon>
        <taxon>Alphaproteobacteria</taxon>
        <taxon>Sphingomonadales</taxon>
        <taxon>Sphingomonadaceae</taxon>
        <taxon>Sphingobium</taxon>
    </lineage>
</organism>
<dbReference type="InterPro" id="IPR037171">
    <property type="entry name" value="NagB/RpiA_transferase-like"/>
</dbReference>
<dbReference type="PANTHER" id="PTHR23407:SF1">
    <property type="entry name" value="5-FORMYLTETRAHYDROFOLATE CYCLO-LIGASE"/>
    <property type="match status" value="1"/>
</dbReference>
<dbReference type="NCBIfam" id="TIGR02727">
    <property type="entry name" value="MTHFS_bact"/>
    <property type="match status" value="1"/>
</dbReference>
<dbReference type="Gene3D" id="3.40.50.10420">
    <property type="entry name" value="NagB/RpiA/CoA transferase-like"/>
    <property type="match status" value="1"/>
</dbReference>
<comment type="cofactor">
    <cofactor evidence="4">
        <name>Mg(2+)</name>
        <dbReference type="ChEBI" id="CHEBI:18420"/>
    </cofactor>
</comment>
<evidence type="ECO:0000313" key="5">
    <source>
        <dbReference type="EMBL" id="MDV5822310.1"/>
    </source>
</evidence>
<reference evidence="6" key="1">
    <citation type="journal article" date="2022" name="J Environ Chem Eng">
        <title>Biodegradation of petroleum oil using a constructed nonpathogenic and heavy metal-tolerant bacterial consortium isolated from marine sponges.</title>
        <authorList>
            <person name="Dechsakulwatana C."/>
            <person name="Rungsihiranrut A."/>
            <person name="Muangchinda C."/>
            <person name="Ningthoujam R."/>
            <person name="Klankeo P."/>
            <person name="Pinyakong O."/>
        </authorList>
    </citation>
    <scope>NUCLEOTIDE SEQUENCE [LARGE SCALE GENOMIC DNA]</scope>
    <source>
        <strain evidence="6">MO2-4</strain>
    </source>
</reference>
<dbReference type="PIRSF" id="PIRSF006806">
    <property type="entry name" value="FTHF_cligase"/>
    <property type="match status" value="1"/>
</dbReference>
<comment type="similarity">
    <text evidence="1 4">Belongs to the 5-formyltetrahydrofolate cyclo-ligase family.</text>
</comment>
<keyword evidence="2 4" id="KW-0547">Nucleotide-binding</keyword>
<dbReference type="InterPro" id="IPR024185">
    <property type="entry name" value="FTHF_cligase-like_sf"/>
</dbReference>
<keyword evidence="5" id="KW-0436">Ligase</keyword>
<evidence type="ECO:0000313" key="6">
    <source>
        <dbReference type="Proteomes" id="UP001185984"/>
    </source>
</evidence>
<dbReference type="RefSeq" id="WP_317515528.1">
    <property type="nucleotide sequence ID" value="NZ_JAPTHD010000001.1"/>
</dbReference>
<keyword evidence="4" id="KW-0460">Magnesium</keyword>
<evidence type="ECO:0000256" key="2">
    <source>
        <dbReference type="ARBA" id="ARBA00022741"/>
    </source>
</evidence>
<protein>
    <recommendedName>
        <fullName evidence="4">5-formyltetrahydrofolate cyclo-ligase</fullName>
        <ecNumber evidence="4">6.3.3.2</ecNumber>
    </recommendedName>
</protein>
<evidence type="ECO:0000256" key="4">
    <source>
        <dbReference type="RuleBase" id="RU361279"/>
    </source>
</evidence>
<dbReference type="Pfam" id="PF01812">
    <property type="entry name" value="5-FTHF_cyc-lig"/>
    <property type="match status" value="1"/>
</dbReference>
<sequence>MSDDSPAADKVSLRAIARQRRRNFVATLDPLAHRLAFKAVPSPLARRIADAGVVALYMGLDDEAPAQRLAPQLQAMGKIVALPRVIDRLGSMEFLAWNADDQLFPGLYGTSHPEPAGGAVTPDVIVAPLIAFDRAMNRLGQGGGYYDRAFARFPDALRIGLAWSAQEIDMVPSDPWDLPLHMVMTEVELIEALDQ</sequence>